<dbReference type="PROSITE" id="PS01174">
    <property type="entry name" value="LIPASE_GDXG_SER"/>
    <property type="match status" value="1"/>
</dbReference>
<dbReference type="Pfam" id="PF07859">
    <property type="entry name" value="Abhydrolase_3"/>
    <property type="match status" value="1"/>
</dbReference>
<dbReference type="FunFam" id="3.40.50.720:FF:000131">
    <property type="entry name" value="Short-chain dehydrogenase/reductase 3"/>
    <property type="match status" value="1"/>
</dbReference>
<keyword evidence="6" id="KW-0560">Oxidoreductase</keyword>
<dbReference type="Gene3D" id="3.40.50.1820">
    <property type="entry name" value="alpha/beta hydrolase"/>
    <property type="match status" value="1"/>
</dbReference>
<evidence type="ECO:0000256" key="12">
    <source>
        <dbReference type="PROSITE-ProRule" id="PRU10038"/>
    </source>
</evidence>
<dbReference type="InterPro" id="IPR013094">
    <property type="entry name" value="AB_hydrolase_3"/>
</dbReference>
<evidence type="ECO:0000256" key="2">
    <source>
        <dbReference type="ARBA" id="ARBA00006484"/>
    </source>
</evidence>
<dbReference type="PROSITE" id="PS00061">
    <property type="entry name" value="ADH_SHORT"/>
    <property type="match status" value="1"/>
</dbReference>
<evidence type="ECO:0000313" key="15">
    <source>
        <dbReference type="EMBL" id="VIO56220.1"/>
    </source>
</evidence>
<keyword evidence="8" id="KW-0472">Membrane</keyword>
<dbReference type="InterPro" id="IPR020904">
    <property type="entry name" value="Sc_DH/Rdtase_CS"/>
</dbReference>
<reference evidence="14" key="2">
    <citation type="submission" date="2021-03" db="EMBL/GenBank/DDBJ databases">
        <authorList>
            <person name="Alouane T."/>
            <person name="Langin T."/>
            <person name="Bonhomme L."/>
        </authorList>
    </citation>
    <scope>NUCLEOTIDE SEQUENCE</scope>
    <source>
        <strain evidence="14">MDC_Fg202</strain>
    </source>
</reference>
<dbReference type="InterPro" id="IPR033140">
    <property type="entry name" value="Lipase_GDXG_put_SER_AS"/>
</dbReference>
<evidence type="ECO:0000256" key="4">
    <source>
        <dbReference type="ARBA" id="ARBA00022857"/>
    </source>
</evidence>
<dbReference type="InterPro" id="IPR002347">
    <property type="entry name" value="SDR_fam"/>
</dbReference>
<evidence type="ECO:0000256" key="8">
    <source>
        <dbReference type="ARBA" id="ARBA00023136"/>
    </source>
</evidence>
<evidence type="ECO:0000256" key="5">
    <source>
        <dbReference type="ARBA" id="ARBA00022989"/>
    </source>
</evidence>
<evidence type="ECO:0000256" key="3">
    <source>
        <dbReference type="ARBA" id="ARBA00022692"/>
    </source>
</evidence>
<keyword evidence="3" id="KW-0812">Transmembrane</keyword>
<proteinExistence type="inferred from homology"/>
<comment type="subcellular location">
    <subcellularLocation>
        <location evidence="1">Membrane</location>
        <topology evidence="1">Multi-pass membrane protein</topology>
    </subcellularLocation>
</comment>
<dbReference type="PRINTS" id="PR00080">
    <property type="entry name" value="SDRFAMILY"/>
</dbReference>
<dbReference type="GO" id="GO:0016020">
    <property type="term" value="C:membrane"/>
    <property type="evidence" value="ECO:0007669"/>
    <property type="project" value="UniProtKB-SubCell"/>
</dbReference>
<evidence type="ECO:0000256" key="11">
    <source>
        <dbReference type="ARBA" id="ARBA00082544"/>
    </source>
</evidence>
<gene>
    <name evidence="15" type="ORF">FUG_LOCUS202857</name>
    <name evidence="14" type="ORF">MDCFG202_LOCUS86024</name>
</gene>
<dbReference type="InterPro" id="IPR036291">
    <property type="entry name" value="NAD(P)-bd_dom_sf"/>
</dbReference>
<evidence type="ECO:0000256" key="7">
    <source>
        <dbReference type="ARBA" id="ARBA00023098"/>
    </source>
</evidence>
<dbReference type="PRINTS" id="PR00081">
    <property type="entry name" value="GDHRDH"/>
</dbReference>
<dbReference type="Gene3D" id="3.40.50.720">
    <property type="entry name" value="NAD(P)-binding Rossmann-like Domain"/>
    <property type="match status" value="1"/>
</dbReference>
<sequence>MSSLLYSPVLGYIQSLNNFVLSPVLSCPLLLTSIYAPELANNALSSIAARLPPQISATLDLQTVNKVLLIWTSLSILRTINKALNVMAHNSWRIRPASNWSWTNEIAVVTGGSSGIGLSMVQKLTGMGIRVAVFDVQDLPKELQGNARVNFYRCDITTVESVAEAADAVRRELGHPTILINNAGITSPMPILKMTESFLRKIMGVNLMSLWYTTQQFLPRMIQLDKGHIITVASIASFVALPTGADYSATKAGALSFHESLASELKHFYKSPNVLTTVVHPNFVRTPLVEGFVDKLERGGVKFLTPDDIANEVIAQIKRKRGGQIIVPKSASAEYIKSSLPSLFSATFRQYSLHRTDTERTASTKKYFALKMALMDSVKLCFGYVHAALITPWLLSHFLFDITLCLIPYLRPSRKWSLNQAVRVRLIRLVLLYWSLTKYGDRLRLDPKREKNRFEVVSPRSPKLYRGILSDYVVRPAQLGMTWTPARPPPAGLVNSNMVVALHFHGGGYVIGNGRDEDTGFLAKTLVRRMGCSHVCTPQYRLSSSNNGQFPAPLQDALTAYLDLIKSKGIPASQIILSGDSAGANLALALVRYIHEHGKDDNIPFPRAMALWSPWVDIAGALEQDVKQSPNYKTDYLNMYFARWGAATVSGYGITDPAGPYLSPLRNPFKLEESLPVYVNAGGGEVLCEDIKNFCQRYEKYGWNIHLDVSEGCPHDILLLGDTMGFGAEAKKAAENARGFLNVNAGLRLQSYSPREL</sequence>
<evidence type="ECO:0000256" key="1">
    <source>
        <dbReference type="ARBA" id="ARBA00004141"/>
    </source>
</evidence>
<protein>
    <recommendedName>
        <fullName evidence="10">Short-chain dehydrogenase/reductase 3</fullName>
    </recommendedName>
    <alternativeName>
        <fullName evidence="11">Retinal short-chain dehydrogenase/reductase 1</fullName>
    </alternativeName>
</protein>
<evidence type="ECO:0000256" key="6">
    <source>
        <dbReference type="ARBA" id="ARBA00023002"/>
    </source>
</evidence>
<dbReference type="GO" id="GO:0052650">
    <property type="term" value="F:all-trans-retinol dehydrogenase (NADP+) activity"/>
    <property type="evidence" value="ECO:0007669"/>
    <property type="project" value="UniProtKB-ARBA"/>
</dbReference>
<dbReference type="InterPro" id="IPR029058">
    <property type="entry name" value="AB_hydrolase_fold"/>
</dbReference>
<organism evidence="15">
    <name type="scientific">Gibberella zeae</name>
    <name type="common">Wheat head blight fungus</name>
    <name type="synonym">Fusarium graminearum</name>
    <dbReference type="NCBI Taxonomy" id="5518"/>
    <lineage>
        <taxon>Eukaryota</taxon>
        <taxon>Fungi</taxon>
        <taxon>Dikarya</taxon>
        <taxon>Ascomycota</taxon>
        <taxon>Pezizomycotina</taxon>
        <taxon>Sordariomycetes</taxon>
        <taxon>Hypocreomycetidae</taxon>
        <taxon>Hypocreales</taxon>
        <taxon>Nectriaceae</taxon>
        <taxon>Fusarium</taxon>
    </lineage>
</organism>
<dbReference type="Proteomes" id="UP000746612">
    <property type="component" value="Unassembled WGS sequence"/>
</dbReference>
<name>A0A4E9DI31_GIBZA</name>
<dbReference type="PANTHER" id="PTHR24322">
    <property type="entry name" value="PKSB"/>
    <property type="match status" value="1"/>
</dbReference>
<comment type="similarity">
    <text evidence="2">Belongs to the short-chain dehydrogenases/reductases (SDR) family.</text>
</comment>
<feature type="domain" description="Alpha/beta hydrolase fold-3" evidence="13">
    <location>
        <begin position="502"/>
        <end position="718"/>
    </location>
</feature>
<comment type="function">
    <text evidence="9">Catalyzes the reduction of all-trans-retinal to all-trans-retinol in the presence of NADPH.</text>
</comment>
<dbReference type="AlphaFoldDB" id="A0A4E9DI31"/>
<evidence type="ECO:0000259" key="13">
    <source>
        <dbReference type="Pfam" id="PF07859"/>
    </source>
</evidence>
<feature type="active site" evidence="12">
    <location>
        <position position="581"/>
    </location>
</feature>
<keyword evidence="4" id="KW-0521">NADP</keyword>
<accession>A0A4E9DI31</accession>
<dbReference type="Pfam" id="PF00106">
    <property type="entry name" value="adh_short"/>
    <property type="match status" value="1"/>
</dbReference>
<dbReference type="SUPFAM" id="SSF51735">
    <property type="entry name" value="NAD(P)-binding Rossmann-fold domains"/>
    <property type="match status" value="1"/>
</dbReference>
<dbReference type="EMBL" id="CAAKMV010000123">
    <property type="protein sequence ID" value="VIO56220.1"/>
    <property type="molecule type" value="Genomic_DNA"/>
</dbReference>
<dbReference type="GO" id="GO:0016787">
    <property type="term" value="F:hydrolase activity"/>
    <property type="evidence" value="ECO:0007669"/>
    <property type="project" value="InterPro"/>
</dbReference>
<evidence type="ECO:0000313" key="14">
    <source>
        <dbReference type="EMBL" id="CAG1970408.1"/>
    </source>
</evidence>
<dbReference type="EMBL" id="CAJPIJ010000082">
    <property type="protein sequence ID" value="CAG1970408.1"/>
    <property type="molecule type" value="Genomic_DNA"/>
</dbReference>
<reference evidence="15" key="1">
    <citation type="submission" date="2019-04" db="EMBL/GenBank/DDBJ databases">
        <authorList>
            <person name="Melise S."/>
            <person name="Noan J."/>
            <person name="Okalmin O."/>
        </authorList>
    </citation>
    <scope>NUCLEOTIDE SEQUENCE</scope>
    <source>
        <strain evidence="15">FN9</strain>
    </source>
</reference>
<dbReference type="PANTHER" id="PTHR24322:SF736">
    <property type="entry name" value="RETINOL DEHYDROGENASE 10"/>
    <property type="match status" value="1"/>
</dbReference>
<keyword evidence="7" id="KW-0443">Lipid metabolism</keyword>
<evidence type="ECO:0000256" key="10">
    <source>
        <dbReference type="ARBA" id="ARBA00068717"/>
    </source>
</evidence>
<dbReference type="SUPFAM" id="SSF53474">
    <property type="entry name" value="alpha/beta-Hydrolases"/>
    <property type="match status" value="1"/>
</dbReference>
<evidence type="ECO:0000256" key="9">
    <source>
        <dbReference type="ARBA" id="ARBA00059620"/>
    </source>
</evidence>
<keyword evidence="5" id="KW-1133">Transmembrane helix</keyword>